<feature type="compositionally biased region" description="Low complexity" evidence="3">
    <location>
        <begin position="139"/>
        <end position="156"/>
    </location>
</feature>
<dbReference type="RefSeq" id="WP_190576752.1">
    <property type="nucleotide sequence ID" value="NZ_CAWPQU010000045.1"/>
</dbReference>
<feature type="modified residue" description="4-aspartylphosphate" evidence="2">
    <location>
        <position position="56"/>
    </location>
</feature>
<feature type="domain" description="Response regulatory" evidence="4">
    <location>
        <begin position="7"/>
        <end position="123"/>
    </location>
</feature>
<evidence type="ECO:0000313" key="6">
    <source>
        <dbReference type="Proteomes" id="UP000618445"/>
    </source>
</evidence>
<sequence length="241" mass="27036">MGIQSFQVLIVDDNEINRDMLARRLHRRDFNLSMAANGREALSMIQANLYDLILLDIMMPEVDGYAVLKYLKKDSRLRDIPVIMISAIEEMDSVMKCMEIGADDYLTKPFDPEMLKAAVNRCLPNKGQPLNAPTVPNRPVSGLSSPSFSDPSPQISEFKLPEDTTRGTSTNSISLDEVVHRIMQTGMISRKGYLYFSKAIFNALFENSGLTDQEVYQIHSVFDAIQSGRIKVVDSNPPSKL</sequence>
<feature type="region of interest" description="Disordered" evidence="3">
    <location>
        <begin position="127"/>
        <end position="169"/>
    </location>
</feature>
<dbReference type="Pfam" id="PF00072">
    <property type="entry name" value="Response_reg"/>
    <property type="match status" value="1"/>
</dbReference>
<dbReference type="InterPro" id="IPR011006">
    <property type="entry name" value="CheY-like_superfamily"/>
</dbReference>
<comment type="caution">
    <text evidence="5">The sequence shown here is derived from an EMBL/GenBank/DDBJ whole genome shotgun (WGS) entry which is preliminary data.</text>
</comment>
<protein>
    <submittedName>
        <fullName evidence="5">Response regulator</fullName>
    </submittedName>
</protein>
<keyword evidence="1 2" id="KW-0597">Phosphoprotein</keyword>
<dbReference type="SUPFAM" id="SSF52172">
    <property type="entry name" value="CheY-like"/>
    <property type="match status" value="1"/>
</dbReference>
<accession>A0ABR8C603</accession>
<dbReference type="Gene3D" id="3.40.50.2300">
    <property type="match status" value="1"/>
</dbReference>
<organism evidence="5 6">
    <name type="scientific">Phormidium tenue FACHB-1050</name>
    <dbReference type="NCBI Taxonomy" id="2692857"/>
    <lineage>
        <taxon>Bacteria</taxon>
        <taxon>Bacillati</taxon>
        <taxon>Cyanobacteriota</taxon>
        <taxon>Cyanophyceae</taxon>
        <taxon>Oscillatoriophycideae</taxon>
        <taxon>Oscillatoriales</taxon>
        <taxon>Oscillatoriaceae</taxon>
        <taxon>Phormidium</taxon>
    </lineage>
</organism>
<keyword evidence="6" id="KW-1185">Reference proteome</keyword>
<evidence type="ECO:0000256" key="1">
    <source>
        <dbReference type="ARBA" id="ARBA00022553"/>
    </source>
</evidence>
<gene>
    <name evidence="5" type="ORF">H6G05_04705</name>
</gene>
<dbReference type="EMBL" id="JACJQY010000005">
    <property type="protein sequence ID" value="MBD2316148.1"/>
    <property type="molecule type" value="Genomic_DNA"/>
</dbReference>
<evidence type="ECO:0000313" key="5">
    <source>
        <dbReference type="EMBL" id="MBD2316148.1"/>
    </source>
</evidence>
<dbReference type="PROSITE" id="PS50110">
    <property type="entry name" value="RESPONSE_REGULATORY"/>
    <property type="match status" value="1"/>
</dbReference>
<reference evidence="5 6" key="1">
    <citation type="journal article" date="2020" name="ISME J.">
        <title>Comparative genomics reveals insights into cyanobacterial evolution and habitat adaptation.</title>
        <authorList>
            <person name="Chen M.Y."/>
            <person name="Teng W.K."/>
            <person name="Zhao L."/>
            <person name="Hu C.X."/>
            <person name="Zhou Y.K."/>
            <person name="Han B.P."/>
            <person name="Song L.R."/>
            <person name="Shu W.S."/>
        </authorList>
    </citation>
    <scope>NUCLEOTIDE SEQUENCE [LARGE SCALE GENOMIC DNA]</scope>
    <source>
        <strain evidence="5 6">FACHB-1050</strain>
    </source>
</reference>
<dbReference type="SMART" id="SM00448">
    <property type="entry name" value="REC"/>
    <property type="match status" value="1"/>
</dbReference>
<proteinExistence type="predicted"/>
<dbReference type="Proteomes" id="UP000618445">
    <property type="component" value="Unassembled WGS sequence"/>
</dbReference>
<dbReference type="PANTHER" id="PTHR44591:SF3">
    <property type="entry name" value="RESPONSE REGULATORY DOMAIN-CONTAINING PROTEIN"/>
    <property type="match status" value="1"/>
</dbReference>
<dbReference type="InterPro" id="IPR050595">
    <property type="entry name" value="Bact_response_regulator"/>
</dbReference>
<dbReference type="PANTHER" id="PTHR44591">
    <property type="entry name" value="STRESS RESPONSE REGULATOR PROTEIN 1"/>
    <property type="match status" value="1"/>
</dbReference>
<evidence type="ECO:0000259" key="4">
    <source>
        <dbReference type="PROSITE" id="PS50110"/>
    </source>
</evidence>
<name>A0ABR8C603_9CYAN</name>
<dbReference type="InterPro" id="IPR001789">
    <property type="entry name" value="Sig_transdc_resp-reg_receiver"/>
</dbReference>
<evidence type="ECO:0000256" key="3">
    <source>
        <dbReference type="SAM" id="MobiDB-lite"/>
    </source>
</evidence>
<evidence type="ECO:0000256" key="2">
    <source>
        <dbReference type="PROSITE-ProRule" id="PRU00169"/>
    </source>
</evidence>